<evidence type="ECO:0000313" key="2">
    <source>
        <dbReference type="EMBL" id="ACB34426.1"/>
    </source>
</evidence>
<protein>
    <recommendedName>
        <fullName evidence="4">Cytochrome c domain-containing protein</fullName>
    </recommendedName>
</protein>
<feature type="chain" id="PRO_5002771122" description="Cytochrome c domain-containing protein" evidence="1">
    <location>
        <begin position="22"/>
        <end position="165"/>
    </location>
</feature>
<evidence type="ECO:0000256" key="1">
    <source>
        <dbReference type="SAM" id="SignalP"/>
    </source>
</evidence>
<feature type="signal peptide" evidence="1">
    <location>
        <begin position="1"/>
        <end position="21"/>
    </location>
</feature>
<keyword evidence="1" id="KW-0732">Signal</keyword>
<organism evidence="2 3">
    <name type="scientific">Leptothrix cholodnii (strain ATCC 51168 / LMG 8142 / SP-6)</name>
    <name type="common">Leptothrix discophora (strain SP-6)</name>
    <dbReference type="NCBI Taxonomy" id="395495"/>
    <lineage>
        <taxon>Bacteria</taxon>
        <taxon>Pseudomonadati</taxon>
        <taxon>Pseudomonadota</taxon>
        <taxon>Betaproteobacteria</taxon>
        <taxon>Burkholderiales</taxon>
        <taxon>Sphaerotilaceae</taxon>
        <taxon>Leptothrix</taxon>
    </lineage>
</organism>
<dbReference type="HOGENOM" id="CLU_1608798_0_0_4"/>
<gene>
    <name evidence="2" type="ordered locus">Lcho_2160</name>
</gene>
<evidence type="ECO:0008006" key="4">
    <source>
        <dbReference type="Google" id="ProtNLM"/>
    </source>
</evidence>
<dbReference type="OrthoDB" id="9153648at2"/>
<dbReference type="RefSeq" id="WP_012347186.1">
    <property type="nucleotide sequence ID" value="NC_010524.1"/>
</dbReference>
<accession>B1Y2T4</accession>
<sequence precursor="true">MRRLMALLLWMALAPVVPASADPPDLHDYWDGRCKSCHGDAGDFARSTLQVEQGRLIGRHHRDRLDEFLQQHYLADDWVAPVTAMLVAQVTTAPVFKAKCSGCHGSAADFARKSLLLRDGVPVGKAGNRPVADYLRAHGGLAPDEIAPMVETLKRVLGEVGRGAG</sequence>
<reference evidence="2 3" key="1">
    <citation type="submission" date="2008-03" db="EMBL/GenBank/DDBJ databases">
        <title>Complete sequence of Leptothrix cholodnii SP-6.</title>
        <authorList>
            <consortium name="US DOE Joint Genome Institute"/>
            <person name="Copeland A."/>
            <person name="Lucas S."/>
            <person name="Lapidus A."/>
            <person name="Glavina del Rio T."/>
            <person name="Dalin E."/>
            <person name="Tice H."/>
            <person name="Bruce D."/>
            <person name="Goodwin L."/>
            <person name="Pitluck S."/>
            <person name="Chertkov O."/>
            <person name="Brettin T."/>
            <person name="Detter J.C."/>
            <person name="Han C."/>
            <person name="Kuske C.R."/>
            <person name="Schmutz J."/>
            <person name="Larimer F."/>
            <person name="Land M."/>
            <person name="Hauser L."/>
            <person name="Kyrpides N."/>
            <person name="Lykidis A."/>
            <person name="Emerson D."/>
            <person name="Richardson P."/>
        </authorList>
    </citation>
    <scope>NUCLEOTIDE SEQUENCE [LARGE SCALE GENOMIC DNA]</scope>
    <source>
        <strain evidence="3">ATCC 51168 / LMG 8142 / SP-6</strain>
    </source>
</reference>
<dbReference type="KEGG" id="lch:Lcho_2160"/>
<dbReference type="AlphaFoldDB" id="B1Y2T4"/>
<proteinExistence type="predicted"/>
<name>B1Y2T4_LEPCP</name>
<dbReference type="EMBL" id="CP001013">
    <property type="protein sequence ID" value="ACB34426.1"/>
    <property type="molecule type" value="Genomic_DNA"/>
</dbReference>
<dbReference type="eggNOG" id="ENOG5032Z03">
    <property type="taxonomic scope" value="Bacteria"/>
</dbReference>
<evidence type="ECO:0000313" key="3">
    <source>
        <dbReference type="Proteomes" id="UP000001693"/>
    </source>
</evidence>
<dbReference type="Proteomes" id="UP000001693">
    <property type="component" value="Chromosome"/>
</dbReference>
<keyword evidence="3" id="KW-1185">Reference proteome</keyword>